<evidence type="ECO:0000313" key="8">
    <source>
        <dbReference type="Proteomes" id="UP000326924"/>
    </source>
</evidence>
<name>A0A5J5ELV2_9PEZI</name>
<accession>A0A5J5ELV2</accession>
<dbReference type="InterPro" id="IPR045087">
    <property type="entry name" value="Cu-oxidase_fam"/>
</dbReference>
<protein>
    <submittedName>
        <fullName evidence="7">Cupredoxin</fullName>
    </submittedName>
</protein>
<dbReference type="GO" id="GO:0005507">
    <property type="term" value="F:copper ion binding"/>
    <property type="evidence" value="ECO:0007669"/>
    <property type="project" value="InterPro"/>
</dbReference>
<dbReference type="Proteomes" id="UP000326924">
    <property type="component" value="Unassembled WGS sequence"/>
</dbReference>
<evidence type="ECO:0000313" key="7">
    <source>
        <dbReference type="EMBL" id="KAA8896006.1"/>
    </source>
</evidence>
<dbReference type="InParanoid" id="A0A5J5ELV2"/>
<dbReference type="PANTHER" id="PTHR48267:SF1">
    <property type="entry name" value="BILIRUBIN OXIDASE"/>
    <property type="match status" value="1"/>
</dbReference>
<dbReference type="GO" id="GO:0016491">
    <property type="term" value="F:oxidoreductase activity"/>
    <property type="evidence" value="ECO:0007669"/>
    <property type="project" value="InterPro"/>
</dbReference>
<dbReference type="Pfam" id="PF07732">
    <property type="entry name" value="Cu-oxidase_3"/>
    <property type="match status" value="1"/>
</dbReference>
<feature type="compositionally biased region" description="Low complexity" evidence="3">
    <location>
        <begin position="539"/>
        <end position="570"/>
    </location>
</feature>
<feature type="region of interest" description="Disordered" evidence="3">
    <location>
        <begin position="537"/>
        <end position="595"/>
    </location>
</feature>
<feature type="compositionally biased region" description="Low complexity" evidence="3">
    <location>
        <begin position="581"/>
        <end position="594"/>
    </location>
</feature>
<keyword evidence="8" id="KW-1185">Reference proteome</keyword>
<dbReference type="EMBL" id="VXIS01000231">
    <property type="protein sequence ID" value="KAA8896006.1"/>
    <property type="molecule type" value="Genomic_DNA"/>
</dbReference>
<dbReference type="Pfam" id="PF07731">
    <property type="entry name" value="Cu-oxidase_2"/>
    <property type="match status" value="1"/>
</dbReference>
<feature type="chain" id="PRO_5023810045" evidence="4">
    <location>
        <begin position="22"/>
        <end position="608"/>
    </location>
</feature>
<dbReference type="AlphaFoldDB" id="A0A5J5ELV2"/>
<evidence type="ECO:0000256" key="3">
    <source>
        <dbReference type="SAM" id="MobiDB-lite"/>
    </source>
</evidence>
<gene>
    <name evidence="7" type="ORF">FN846DRAFT_911115</name>
</gene>
<organism evidence="7 8">
    <name type="scientific">Sphaerosporella brunnea</name>
    <dbReference type="NCBI Taxonomy" id="1250544"/>
    <lineage>
        <taxon>Eukaryota</taxon>
        <taxon>Fungi</taxon>
        <taxon>Dikarya</taxon>
        <taxon>Ascomycota</taxon>
        <taxon>Pezizomycotina</taxon>
        <taxon>Pezizomycetes</taxon>
        <taxon>Pezizales</taxon>
        <taxon>Pyronemataceae</taxon>
        <taxon>Sphaerosporella</taxon>
    </lineage>
</organism>
<evidence type="ECO:0000259" key="5">
    <source>
        <dbReference type="Pfam" id="PF07731"/>
    </source>
</evidence>
<feature type="signal peptide" evidence="4">
    <location>
        <begin position="1"/>
        <end position="21"/>
    </location>
</feature>
<evidence type="ECO:0000256" key="4">
    <source>
        <dbReference type="SAM" id="SignalP"/>
    </source>
</evidence>
<sequence>MKFGFGIALAGLLGLAPTALAGDNDWESPVYNYFYQFPLPIPPQAEVKTSYFNERTQTWIDFYEVHIREFQKKVYPNLPGISTMVGYDGISPGPTFRIPKGREALVRFVNDYGRPSSIHLHGSYSRAPFDGWAEDVIEPGQYKDYYYPNQQEARTLWYHDHAIHITALNAYYGQAGFYIIYDPAEEARLGLPQGKYDISLMIQSKKYRSNGELFSVEGETTSLWGDVIHVNGQPWPFLNVEPRKYRFRLLDASVSRAFRLSFVETGKTTPITFQVISADAGYLSRPITTSDLYLAMAELMKDDDFAGTDRVMQFVVGNTVTDFSNNGGPPSSLTSLDMPPPKSSLDHSFRFARTNSMWTINGVAFADVENRVLAKPKRGSVELWELENNSGGWSHPIHIHLVDFQVISRSGGRAVQPYEQVALKDVVLLGPNEKVRVLARYAPWDGVYMFHCHNLVHEDHDMMAAFNVSVLEDFGYPETTRFIDPMESRWRAKPYAGTDLATIKSETLPFFAGLDAYAHVDEVNDALIEYHRTHVEGQTTTTTTSTTSTPTAVPTTTTPTTTTTKTSTSTARGLNGGATIRTSTGKPRTSTSTTRRLRFARRTAVPMA</sequence>
<dbReference type="InterPro" id="IPR011706">
    <property type="entry name" value="Cu-oxidase_C"/>
</dbReference>
<dbReference type="SUPFAM" id="SSF49503">
    <property type="entry name" value="Cupredoxins"/>
    <property type="match status" value="3"/>
</dbReference>
<evidence type="ECO:0000259" key="6">
    <source>
        <dbReference type="Pfam" id="PF07732"/>
    </source>
</evidence>
<evidence type="ECO:0000256" key="1">
    <source>
        <dbReference type="ARBA" id="ARBA00010609"/>
    </source>
</evidence>
<dbReference type="Gene3D" id="2.60.40.420">
    <property type="entry name" value="Cupredoxins - blue copper proteins"/>
    <property type="match status" value="3"/>
</dbReference>
<dbReference type="InterPro" id="IPR008972">
    <property type="entry name" value="Cupredoxin"/>
</dbReference>
<dbReference type="InterPro" id="IPR011707">
    <property type="entry name" value="Cu-oxidase-like_N"/>
</dbReference>
<dbReference type="CDD" id="cd13889">
    <property type="entry name" value="CuRO_3_BOD"/>
    <property type="match status" value="1"/>
</dbReference>
<dbReference type="PANTHER" id="PTHR48267">
    <property type="entry name" value="CUPREDOXIN SUPERFAMILY PROTEIN"/>
    <property type="match status" value="1"/>
</dbReference>
<proteinExistence type="inferred from homology"/>
<comment type="similarity">
    <text evidence="1">Belongs to the multicopper oxidase family.</text>
</comment>
<feature type="domain" description="Plastocyanin-like" evidence="6">
    <location>
        <begin position="82"/>
        <end position="184"/>
    </location>
</feature>
<comment type="caution">
    <text evidence="7">The sequence shown here is derived from an EMBL/GenBank/DDBJ whole genome shotgun (WGS) entry which is preliminary data.</text>
</comment>
<feature type="domain" description="Plastocyanin-like" evidence="5">
    <location>
        <begin position="339"/>
        <end position="469"/>
    </location>
</feature>
<evidence type="ECO:0000256" key="2">
    <source>
        <dbReference type="ARBA" id="ARBA00023008"/>
    </source>
</evidence>
<reference evidence="7 8" key="1">
    <citation type="submission" date="2019-09" db="EMBL/GenBank/DDBJ databases">
        <title>Draft genome of the ectomycorrhizal ascomycete Sphaerosporella brunnea.</title>
        <authorList>
            <consortium name="DOE Joint Genome Institute"/>
            <person name="Benucci G.M."/>
            <person name="Marozzi G."/>
            <person name="Antonielli L."/>
            <person name="Sanchez S."/>
            <person name="Marco P."/>
            <person name="Wang X."/>
            <person name="Falini L.B."/>
            <person name="Barry K."/>
            <person name="Haridas S."/>
            <person name="Lipzen A."/>
            <person name="Labutti K."/>
            <person name="Grigoriev I.V."/>
            <person name="Murat C."/>
            <person name="Martin F."/>
            <person name="Albertini E."/>
            <person name="Donnini D."/>
            <person name="Bonito G."/>
        </authorList>
    </citation>
    <scope>NUCLEOTIDE SEQUENCE [LARGE SCALE GENOMIC DNA]</scope>
    <source>
        <strain evidence="7 8">Sb_GMNB300</strain>
    </source>
</reference>
<keyword evidence="2" id="KW-0186">Copper</keyword>
<dbReference type="OrthoDB" id="262547at2759"/>
<keyword evidence="4" id="KW-0732">Signal</keyword>